<reference evidence="22 24" key="1">
    <citation type="submission" date="2014-07" db="EMBL/GenBank/DDBJ databases">
        <authorList>
            <person name="Pisani N.G."/>
            <person name="Newman J.D."/>
        </authorList>
    </citation>
    <scope>NUCLEOTIDE SEQUENCE [LARGE SCALE GENOMIC DNA]</scope>
    <source>
        <strain evidence="22 24">LMG 24720</strain>
    </source>
</reference>
<feature type="binding site" evidence="18">
    <location>
        <position position="157"/>
    </location>
    <ligand>
        <name>(6S)-NADPHX</name>
        <dbReference type="ChEBI" id="CHEBI:64076"/>
    </ligand>
</feature>
<dbReference type="Proteomes" id="UP000028349">
    <property type="component" value="Unassembled WGS sequence"/>
</dbReference>
<evidence type="ECO:0000256" key="17">
    <source>
        <dbReference type="HAMAP-Rule" id="MF_01965"/>
    </source>
</evidence>
<dbReference type="PANTHER" id="PTHR12592">
    <property type="entry name" value="ATP-DEPENDENT (S)-NAD(P)H-HYDRATE DEHYDRATASE FAMILY MEMBER"/>
    <property type="match status" value="1"/>
</dbReference>
<dbReference type="Pfam" id="PF03853">
    <property type="entry name" value="YjeF_N"/>
    <property type="match status" value="1"/>
</dbReference>
<keyword evidence="12 17" id="KW-0456">Lyase</keyword>
<evidence type="ECO:0000256" key="6">
    <source>
        <dbReference type="ARBA" id="ARBA00022741"/>
    </source>
</evidence>
<feature type="binding site" evidence="17">
    <location>
        <position position="260"/>
    </location>
    <ligand>
        <name>(6S)-NADPHX</name>
        <dbReference type="ChEBI" id="CHEBI:64076"/>
    </ligand>
</feature>
<evidence type="ECO:0000256" key="12">
    <source>
        <dbReference type="ARBA" id="ARBA00023239"/>
    </source>
</evidence>
<comment type="cofactor">
    <cofactor evidence="18 19">
        <name>K(+)</name>
        <dbReference type="ChEBI" id="CHEBI:29103"/>
    </cofactor>
    <text evidence="18 19">Binds 1 potassium ion per subunit.</text>
</comment>
<comment type="similarity">
    <text evidence="18">Belongs to the NnrE/AIBP family.</text>
</comment>
<dbReference type="CDD" id="cd01171">
    <property type="entry name" value="YXKO-related"/>
    <property type="match status" value="1"/>
</dbReference>
<keyword evidence="24" id="KW-1185">Reference proteome</keyword>
<comment type="catalytic activity">
    <reaction evidence="1 18 19">
        <text>(6R)-NADHX = (6S)-NADHX</text>
        <dbReference type="Rhea" id="RHEA:32215"/>
        <dbReference type="ChEBI" id="CHEBI:64074"/>
        <dbReference type="ChEBI" id="CHEBI:64075"/>
        <dbReference type="EC" id="5.1.99.6"/>
    </reaction>
</comment>
<keyword evidence="10 17" id="KW-0520">NAD</keyword>
<keyword evidence="5 18" id="KW-0479">Metal-binding</keyword>
<evidence type="ECO:0000256" key="10">
    <source>
        <dbReference type="ARBA" id="ARBA00023027"/>
    </source>
</evidence>
<dbReference type="InterPro" id="IPR000631">
    <property type="entry name" value="CARKD"/>
</dbReference>
<evidence type="ECO:0000256" key="7">
    <source>
        <dbReference type="ARBA" id="ARBA00022840"/>
    </source>
</evidence>
<comment type="function">
    <text evidence="17">Catalyzes the dehydration of the S-form of NAD(P)HX at the expense of ADP, which is converted to AMP. Together with NAD(P)HX epimerase, which catalyzes the epimerization of the S- and R-forms, the enzyme allows the repair of both epimers of NAD(P)HX, a damaged form of NAD(P)H that is a result of enzymatic or heat-dependent hydration.</text>
</comment>
<feature type="binding site" evidence="18">
    <location>
        <begin position="128"/>
        <end position="134"/>
    </location>
    <ligand>
        <name>(6S)-NADPHX</name>
        <dbReference type="ChEBI" id="CHEBI:64076"/>
    </ligand>
</feature>
<evidence type="ECO:0000313" key="24">
    <source>
        <dbReference type="Proteomes" id="UP000028349"/>
    </source>
</evidence>
<comment type="cofactor">
    <cofactor evidence="17">
        <name>Mg(2+)</name>
        <dbReference type="ChEBI" id="CHEBI:18420"/>
    </cofactor>
</comment>
<feature type="domain" description="YjeF N-terminal" evidence="21">
    <location>
        <begin position="9"/>
        <end position="215"/>
    </location>
</feature>
<dbReference type="STRING" id="266748.HY04_03185"/>
<protein>
    <recommendedName>
        <fullName evidence="19">Bifunctional NAD(P)H-hydrate repair enzyme</fullName>
    </recommendedName>
    <alternativeName>
        <fullName evidence="19">Nicotinamide nucleotide repair protein</fullName>
    </alternativeName>
    <domain>
        <recommendedName>
            <fullName evidence="19">ADP-dependent (S)-NAD(P)H-hydrate dehydratase</fullName>
            <ecNumber evidence="19">4.2.1.136</ecNumber>
        </recommendedName>
        <alternativeName>
            <fullName evidence="19">ADP-dependent NAD(P)HX dehydratase</fullName>
        </alternativeName>
    </domain>
    <domain>
        <recommendedName>
            <fullName evidence="19">NAD(P)H-hydrate epimerase</fullName>
            <ecNumber evidence="19">5.1.99.6</ecNumber>
        </recommendedName>
    </domain>
</protein>
<proteinExistence type="inferred from homology"/>
<evidence type="ECO:0000259" key="20">
    <source>
        <dbReference type="PROSITE" id="PS51383"/>
    </source>
</evidence>
<reference evidence="23 25" key="2">
    <citation type="submission" date="2018-12" db="EMBL/GenBank/DDBJ databases">
        <authorList>
            <consortium name="Pathogen Informatics"/>
        </authorList>
    </citation>
    <scope>NUCLEOTIDE SEQUENCE [LARGE SCALE GENOMIC DNA]</scope>
    <source>
        <strain evidence="23 25">NCTC13489</strain>
    </source>
</reference>
<comment type="subunit">
    <text evidence="17">Homotetramer.</text>
</comment>
<dbReference type="PIRSF" id="PIRSF017184">
    <property type="entry name" value="Nnr"/>
    <property type="match status" value="1"/>
</dbReference>
<feature type="binding site" evidence="17">
    <location>
        <position position="321"/>
    </location>
    <ligand>
        <name>(6S)-NADPHX</name>
        <dbReference type="ChEBI" id="CHEBI:64076"/>
    </ligand>
</feature>
<evidence type="ECO:0000256" key="13">
    <source>
        <dbReference type="ARBA" id="ARBA00023268"/>
    </source>
</evidence>
<dbReference type="Pfam" id="PF01256">
    <property type="entry name" value="Carb_kinase"/>
    <property type="match status" value="1"/>
</dbReference>
<gene>
    <name evidence="23" type="primary">nnr</name>
    <name evidence="17" type="synonym">nnrD</name>
    <name evidence="18" type="synonym">nnrE</name>
    <name evidence="22" type="ORF">HY04_03185</name>
    <name evidence="23" type="ORF">NCTC13489_02929</name>
</gene>
<feature type="binding site" evidence="17">
    <location>
        <position position="437"/>
    </location>
    <ligand>
        <name>(6S)-NADPHX</name>
        <dbReference type="ChEBI" id="CHEBI:64076"/>
    </ligand>
</feature>
<keyword evidence="8 17" id="KW-0521">NADP</keyword>
<evidence type="ECO:0000256" key="16">
    <source>
        <dbReference type="ARBA" id="ARBA00049209"/>
    </source>
</evidence>
<keyword evidence="22" id="KW-0808">Transferase</keyword>
<evidence type="ECO:0000313" key="23">
    <source>
        <dbReference type="EMBL" id="VEI01712.1"/>
    </source>
</evidence>
<comment type="similarity">
    <text evidence="17">Belongs to the NnrD/CARKD family.</text>
</comment>
<evidence type="ECO:0000256" key="18">
    <source>
        <dbReference type="HAMAP-Rule" id="MF_01966"/>
    </source>
</evidence>
<accession>A0A448NV69</accession>
<dbReference type="PROSITE" id="PS51383">
    <property type="entry name" value="YJEF_C_3"/>
    <property type="match status" value="1"/>
</dbReference>
<dbReference type="EMBL" id="LR134441">
    <property type="protein sequence ID" value="VEI01712.1"/>
    <property type="molecule type" value="Genomic_DNA"/>
</dbReference>
<feature type="binding site" evidence="18">
    <location>
        <begin position="57"/>
        <end position="61"/>
    </location>
    <ligand>
        <name>(6S)-NADPHX</name>
        <dbReference type="ChEBI" id="CHEBI:64076"/>
    </ligand>
</feature>
<dbReference type="HAMAP" id="MF_01966">
    <property type="entry name" value="NADHX_epimerase"/>
    <property type="match status" value="1"/>
</dbReference>
<dbReference type="NCBIfam" id="TIGR00196">
    <property type="entry name" value="yjeF_cterm"/>
    <property type="match status" value="1"/>
</dbReference>
<evidence type="ECO:0000313" key="25">
    <source>
        <dbReference type="Proteomes" id="UP000270036"/>
    </source>
</evidence>
<organism evidence="23 25">
    <name type="scientific">Kaistella antarctica</name>
    <dbReference type="NCBI Taxonomy" id="266748"/>
    <lineage>
        <taxon>Bacteria</taxon>
        <taxon>Pseudomonadati</taxon>
        <taxon>Bacteroidota</taxon>
        <taxon>Flavobacteriia</taxon>
        <taxon>Flavobacteriales</taxon>
        <taxon>Weeksellaceae</taxon>
        <taxon>Chryseobacterium group</taxon>
        <taxon>Kaistella</taxon>
    </lineage>
</organism>
<comment type="function">
    <text evidence="14 19">Bifunctional enzyme that catalyzes the epimerization of the S- and R-forms of NAD(P)HX and the dehydration of the S-form of NAD(P)HX at the expense of ADP, which is converted to AMP. This allows the repair of both epimers of NAD(P)HX, a damaged form of NAD(P)H that is a result of enzymatic or heat-dependent hydration.</text>
</comment>
<dbReference type="InterPro" id="IPR029056">
    <property type="entry name" value="Ribokinase-like"/>
</dbReference>
<dbReference type="InterPro" id="IPR030677">
    <property type="entry name" value="Nnr"/>
</dbReference>
<keyword evidence="22" id="KW-0418">Kinase</keyword>
<dbReference type="GO" id="GO:0046872">
    <property type="term" value="F:metal ion binding"/>
    <property type="evidence" value="ECO:0007669"/>
    <property type="project" value="UniProtKB-UniRule"/>
</dbReference>
<evidence type="ECO:0000256" key="19">
    <source>
        <dbReference type="PIRNR" id="PIRNR017184"/>
    </source>
</evidence>
<comment type="similarity">
    <text evidence="3 19">In the N-terminal section; belongs to the NnrE/AIBP family.</text>
</comment>
<evidence type="ECO:0000256" key="5">
    <source>
        <dbReference type="ARBA" id="ARBA00022723"/>
    </source>
</evidence>
<keyword evidence="7 17" id="KW-0067">ATP-binding</keyword>
<dbReference type="GO" id="GO:0052855">
    <property type="term" value="F:ADP-dependent NAD(P)H-hydrate dehydratase activity"/>
    <property type="evidence" value="ECO:0007669"/>
    <property type="project" value="UniProtKB-UniRule"/>
</dbReference>
<dbReference type="EC" id="5.1.99.6" evidence="19"/>
<dbReference type="NCBIfam" id="TIGR00197">
    <property type="entry name" value="yjeF_nterm"/>
    <property type="match status" value="1"/>
</dbReference>
<feature type="domain" description="YjeF C-terminal" evidence="20">
    <location>
        <begin position="225"/>
        <end position="496"/>
    </location>
</feature>
<comment type="function">
    <text evidence="18">Catalyzes the epimerization of the S- and R-forms of NAD(P)HX, a damaged form of NAD(P)H that is a result of enzymatic or heat-dependent hydration. This is a prerequisite for the S-specific NAD(P)H-hydrate dehydratase to allow the repair of both epimers of NAD(P)HX.</text>
</comment>
<evidence type="ECO:0000256" key="9">
    <source>
        <dbReference type="ARBA" id="ARBA00022958"/>
    </source>
</evidence>
<evidence type="ECO:0000256" key="8">
    <source>
        <dbReference type="ARBA" id="ARBA00022857"/>
    </source>
</evidence>
<dbReference type="EC" id="4.2.1.136" evidence="19"/>
<dbReference type="HAMAP" id="MF_01965">
    <property type="entry name" value="NADHX_dehydratase"/>
    <property type="match status" value="1"/>
</dbReference>
<dbReference type="GO" id="GO:0110051">
    <property type="term" value="P:metabolite repair"/>
    <property type="evidence" value="ECO:0007669"/>
    <property type="project" value="TreeGrafter"/>
</dbReference>
<dbReference type="GO" id="GO:0052856">
    <property type="term" value="F:NAD(P)HX epimerase activity"/>
    <property type="evidence" value="ECO:0007669"/>
    <property type="project" value="UniProtKB-UniRule"/>
</dbReference>
<keyword evidence="11 18" id="KW-0413">Isomerase</keyword>
<evidence type="ECO:0000259" key="21">
    <source>
        <dbReference type="PROSITE" id="PS51385"/>
    </source>
</evidence>
<evidence type="ECO:0000313" key="22">
    <source>
        <dbReference type="EMBL" id="KEY20224.1"/>
    </source>
</evidence>
<feature type="binding site" evidence="17">
    <location>
        <begin position="407"/>
        <end position="411"/>
    </location>
    <ligand>
        <name>AMP</name>
        <dbReference type="ChEBI" id="CHEBI:456215"/>
    </ligand>
</feature>
<comment type="caution">
    <text evidence="18">Lacks conserved residue(s) required for the propagation of feature annotation.</text>
</comment>
<sequence length="507" mass="55909">MKIFTSDQIKKWDEFTMRSNGISSLELMERAAHSCAKWFVQNYFEINSFAIFCGAGNNGGDGFAIARLLYKKGFEVILFADESQVYSESAAINQKKCKDISGLEILKFENANNFIFKENTIIVDALFGIGLNRPIQGKFAHLIQFLNDLNHLKISIDIPSGLMADEMIADQAVVFKANDTLTFQSWKKSMLHPETGIYCGNIHVRDISLSEEFNSLEPSNELVIDEKIIGEIYQPRNEFSHKGTYGKATVVAGSYGKIGAVVLATKAALKSGSGLTFILAPKCGYEILQISCPEAMFISGGENEVVNFSIEENSTLGIGPGLGTHSDTEKSFLNFLKTCKNPLVIDADALNILSKNPDYLKLIPKSSIITPHPKEFARLFGPTENSFARLDLAREKAHELQIYIVLKDHHTQVITPDNRVFYNITGNSGMAKGGSGDALLGIITSLLAQSYSPENAAIFGAWLHGKAGDFAAEEFSKEAMLPSDLIDQIGNVFKYLNKKVLPKNRKD</sequence>
<comment type="catalytic activity">
    <reaction evidence="2 18 19">
        <text>(6R)-NADPHX = (6S)-NADPHX</text>
        <dbReference type="Rhea" id="RHEA:32227"/>
        <dbReference type="ChEBI" id="CHEBI:64076"/>
        <dbReference type="ChEBI" id="CHEBI:64077"/>
        <dbReference type="EC" id="5.1.99.6"/>
    </reaction>
</comment>
<name>A0A448NV69_9FLAO</name>
<dbReference type="RefSeq" id="WP_034717041.1">
    <property type="nucleotide sequence ID" value="NZ_FOIX01000002.1"/>
</dbReference>
<evidence type="ECO:0000256" key="3">
    <source>
        <dbReference type="ARBA" id="ARBA00006001"/>
    </source>
</evidence>
<dbReference type="KEGG" id="cant:NCTC13489_02929"/>
<keyword evidence="9 18" id="KW-0630">Potassium</keyword>
<dbReference type="SUPFAM" id="SSF53613">
    <property type="entry name" value="Ribokinase-like"/>
    <property type="match status" value="1"/>
</dbReference>
<dbReference type="OrthoDB" id="9806925at2"/>
<feature type="binding site" evidence="17">
    <location>
        <position position="436"/>
    </location>
    <ligand>
        <name>AMP</name>
        <dbReference type="ChEBI" id="CHEBI:456215"/>
    </ligand>
</feature>
<dbReference type="PANTHER" id="PTHR12592:SF0">
    <property type="entry name" value="ATP-DEPENDENT (S)-NAD(P)H-HYDRATE DEHYDRATASE"/>
    <property type="match status" value="1"/>
</dbReference>
<evidence type="ECO:0000256" key="11">
    <source>
        <dbReference type="ARBA" id="ARBA00023235"/>
    </source>
</evidence>
<dbReference type="GO" id="GO:0005524">
    <property type="term" value="F:ATP binding"/>
    <property type="evidence" value="ECO:0007669"/>
    <property type="project" value="UniProtKB-UniRule"/>
</dbReference>
<feature type="binding site" evidence="18">
    <location>
        <position position="124"/>
    </location>
    <ligand>
        <name>K(+)</name>
        <dbReference type="ChEBI" id="CHEBI:29103"/>
    </ligand>
</feature>
<dbReference type="GO" id="GO:0046496">
    <property type="term" value="P:nicotinamide nucleotide metabolic process"/>
    <property type="evidence" value="ECO:0007669"/>
    <property type="project" value="UniProtKB-UniRule"/>
</dbReference>
<keyword evidence="13" id="KW-0511">Multifunctional enzyme</keyword>
<evidence type="ECO:0000256" key="4">
    <source>
        <dbReference type="ARBA" id="ARBA00009524"/>
    </source>
</evidence>
<dbReference type="Gene3D" id="3.40.50.10260">
    <property type="entry name" value="YjeF N-terminal domain"/>
    <property type="match status" value="1"/>
</dbReference>
<evidence type="ECO:0000256" key="15">
    <source>
        <dbReference type="ARBA" id="ARBA00048238"/>
    </source>
</evidence>
<comment type="catalytic activity">
    <reaction evidence="16 17 19">
        <text>(6S)-NADPHX + ADP = AMP + phosphate + NADPH + H(+)</text>
        <dbReference type="Rhea" id="RHEA:32235"/>
        <dbReference type="ChEBI" id="CHEBI:15378"/>
        <dbReference type="ChEBI" id="CHEBI:43474"/>
        <dbReference type="ChEBI" id="CHEBI:57783"/>
        <dbReference type="ChEBI" id="CHEBI:64076"/>
        <dbReference type="ChEBI" id="CHEBI:456215"/>
        <dbReference type="ChEBI" id="CHEBI:456216"/>
        <dbReference type="EC" id="4.2.1.136"/>
    </reaction>
</comment>
<evidence type="ECO:0000256" key="14">
    <source>
        <dbReference type="ARBA" id="ARBA00025153"/>
    </source>
</evidence>
<dbReference type="InterPro" id="IPR004443">
    <property type="entry name" value="YjeF_N_dom"/>
</dbReference>
<dbReference type="Gene3D" id="3.40.1190.20">
    <property type="match status" value="1"/>
</dbReference>
<feature type="binding site" evidence="18">
    <location>
        <position position="58"/>
    </location>
    <ligand>
        <name>K(+)</name>
        <dbReference type="ChEBI" id="CHEBI:29103"/>
    </ligand>
</feature>
<dbReference type="SUPFAM" id="SSF64153">
    <property type="entry name" value="YjeF N-terminal domain-like"/>
    <property type="match status" value="1"/>
</dbReference>
<feature type="binding site" evidence="17">
    <location>
        <position position="372"/>
    </location>
    <ligand>
        <name>(6S)-NADPHX</name>
        <dbReference type="ChEBI" id="CHEBI:64076"/>
    </ligand>
</feature>
<evidence type="ECO:0000256" key="2">
    <source>
        <dbReference type="ARBA" id="ARBA00000909"/>
    </source>
</evidence>
<comment type="catalytic activity">
    <reaction evidence="15 17 19">
        <text>(6S)-NADHX + ADP = AMP + phosphate + NADH + H(+)</text>
        <dbReference type="Rhea" id="RHEA:32223"/>
        <dbReference type="ChEBI" id="CHEBI:15378"/>
        <dbReference type="ChEBI" id="CHEBI:43474"/>
        <dbReference type="ChEBI" id="CHEBI:57945"/>
        <dbReference type="ChEBI" id="CHEBI:64074"/>
        <dbReference type="ChEBI" id="CHEBI:456215"/>
        <dbReference type="ChEBI" id="CHEBI:456216"/>
        <dbReference type="EC" id="4.2.1.136"/>
    </reaction>
</comment>
<dbReference type="GO" id="GO:0016301">
    <property type="term" value="F:kinase activity"/>
    <property type="evidence" value="ECO:0007669"/>
    <property type="project" value="UniProtKB-KW"/>
</dbReference>
<keyword evidence="6 17" id="KW-0547">Nucleotide-binding</keyword>
<dbReference type="Proteomes" id="UP000270036">
    <property type="component" value="Chromosome"/>
</dbReference>
<dbReference type="InterPro" id="IPR036652">
    <property type="entry name" value="YjeF_N_dom_sf"/>
</dbReference>
<evidence type="ECO:0000256" key="1">
    <source>
        <dbReference type="ARBA" id="ARBA00000013"/>
    </source>
</evidence>
<dbReference type="EMBL" id="JPEP01000001">
    <property type="protein sequence ID" value="KEY20224.1"/>
    <property type="molecule type" value="Genomic_DNA"/>
</dbReference>
<dbReference type="AlphaFoldDB" id="A0A448NV69"/>
<comment type="similarity">
    <text evidence="4 19">In the C-terminal section; belongs to the NnrD/CARKD family.</text>
</comment>
<feature type="binding site" evidence="18">
    <location>
        <position position="160"/>
    </location>
    <ligand>
        <name>K(+)</name>
        <dbReference type="ChEBI" id="CHEBI:29103"/>
    </ligand>
</feature>
<dbReference type="PROSITE" id="PS51385">
    <property type="entry name" value="YJEF_N"/>
    <property type="match status" value="1"/>
</dbReference>